<keyword evidence="6" id="KW-1185">Reference proteome</keyword>
<comment type="similarity">
    <text evidence="1">Belongs to the ATG101 family.</text>
</comment>
<dbReference type="Pfam" id="PF07855">
    <property type="entry name" value="ATG101"/>
    <property type="match status" value="1"/>
</dbReference>
<dbReference type="PANTHER" id="PTHR13292:SF0">
    <property type="entry name" value="AUTOPHAGY-RELATED PROTEIN 101"/>
    <property type="match status" value="1"/>
</dbReference>
<comment type="caution">
    <text evidence="5">The sequence shown here is derived from an EMBL/GenBank/DDBJ whole genome shotgun (WGS) entry which is preliminary data.</text>
</comment>
<evidence type="ECO:0000313" key="5">
    <source>
        <dbReference type="EMBL" id="KAI1513428.1"/>
    </source>
</evidence>
<protein>
    <recommendedName>
        <fullName evidence="2">Autophagy-related protein 101</fullName>
    </recommendedName>
</protein>
<gene>
    <name evidence="5" type="ORF">Ptr86124_007330</name>
</gene>
<feature type="region of interest" description="Disordered" evidence="4">
    <location>
        <begin position="67"/>
        <end position="121"/>
    </location>
</feature>
<dbReference type="PANTHER" id="PTHR13292">
    <property type="entry name" value="AUTOPHAGY-RELATED PROTEIN 101"/>
    <property type="match status" value="1"/>
</dbReference>
<dbReference type="GO" id="GO:0000045">
    <property type="term" value="P:autophagosome assembly"/>
    <property type="evidence" value="ECO:0007669"/>
    <property type="project" value="TreeGrafter"/>
</dbReference>
<feature type="compositionally biased region" description="Pro residues" evidence="4">
    <location>
        <begin position="73"/>
        <end position="94"/>
    </location>
</feature>
<evidence type="ECO:0000313" key="6">
    <source>
        <dbReference type="Proteomes" id="UP000249757"/>
    </source>
</evidence>
<sequence length="310" mass="34797">MWNVASQGCAHAALMISRMPAAPPQFPSSSSSAPAPHKPKTSPLPARLLPYQQHPTNTLAPICHPANALATIPSPPPTPTTSPATVPPPPPPRKNPVWRRRTGSSHHRPVLNSKAHASMEPRRRPEYNLEIFADAACVKDVVKAILHTIFFHRYFTSISPLTRDLLDLTLPAIDDVDLETLIEQKTFALVRAIDSTHQPRGRGQIVVQFFEKKRRKTYFFGKADEDVCWEQWTLDVTLAQPRTETDVLKVRRAMTKSLEKAAHKIIAIVNRDKDHIPPITTTDANPFPYQIVVNPKSVNENDWRPRIGLF</sequence>
<dbReference type="InterPro" id="IPR012445">
    <property type="entry name" value="ATG101"/>
</dbReference>
<dbReference type="Proteomes" id="UP000249757">
    <property type="component" value="Unassembled WGS sequence"/>
</dbReference>
<feature type="region of interest" description="Disordered" evidence="4">
    <location>
        <begin position="22"/>
        <end position="45"/>
    </location>
</feature>
<dbReference type="AlphaFoldDB" id="A0A922NCC1"/>
<evidence type="ECO:0000256" key="3">
    <source>
        <dbReference type="ARBA" id="ARBA00023006"/>
    </source>
</evidence>
<feature type="compositionally biased region" description="Basic residues" evidence="4">
    <location>
        <begin position="96"/>
        <end position="109"/>
    </location>
</feature>
<dbReference type="GO" id="GO:1990316">
    <property type="term" value="C:Atg1/ULK1 kinase complex"/>
    <property type="evidence" value="ECO:0007669"/>
    <property type="project" value="TreeGrafter"/>
</dbReference>
<dbReference type="EMBL" id="NRDI02000009">
    <property type="protein sequence ID" value="KAI1513428.1"/>
    <property type="molecule type" value="Genomic_DNA"/>
</dbReference>
<reference evidence="6" key="1">
    <citation type="journal article" date="2022" name="Microb. Genom.">
        <title>A global pangenome for the wheat fungal pathogen Pyrenophora tritici-repentis and prediction of effector protein structural homology.</title>
        <authorList>
            <person name="Moolhuijzen P.M."/>
            <person name="See P.T."/>
            <person name="Shi G."/>
            <person name="Powell H.R."/>
            <person name="Cockram J."/>
            <person name="Jorgensen L.N."/>
            <person name="Benslimane H."/>
            <person name="Strelkov S.E."/>
            <person name="Turner J."/>
            <person name="Liu Z."/>
            <person name="Moffat C.S."/>
        </authorList>
    </citation>
    <scope>NUCLEOTIDE SEQUENCE [LARGE SCALE GENOMIC DNA]</scope>
</reference>
<proteinExistence type="inferred from homology"/>
<dbReference type="GO" id="GO:0019901">
    <property type="term" value="F:protein kinase binding"/>
    <property type="evidence" value="ECO:0007669"/>
    <property type="project" value="TreeGrafter"/>
</dbReference>
<evidence type="ECO:0000256" key="2">
    <source>
        <dbReference type="ARBA" id="ARBA00018874"/>
    </source>
</evidence>
<name>A0A922NCC1_9PLEO</name>
<keyword evidence="3" id="KW-0072">Autophagy</keyword>
<evidence type="ECO:0000256" key="1">
    <source>
        <dbReference type="ARBA" id="ARBA00007130"/>
    </source>
</evidence>
<organism evidence="5 6">
    <name type="scientific">Pyrenophora tritici-repentis</name>
    <dbReference type="NCBI Taxonomy" id="45151"/>
    <lineage>
        <taxon>Eukaryota</taxon>
        <taxon>Fungi</taxon>
        <taxon>Dikarya</taxon>
        <taxon>Ascomycota</taxon>
        <taxon>Pezizomycotina</taxon>
        <taxon>Dothideomycetes</taxon>
        <taxon>Pleosporomycetidae</taxon>
        <taxon>Pleosporales</taxon>
        <taxon>Pleosporineae</taxon>
        <taxon>Pleosporaceae</taxon>
        <taxon>Pyrenophora</taxon>
    </lineage>
</organism>
<evidence type="ECO:0000256" key="4">
    <source>
        <dbReference type="SAM" id="MobiDB-lite"/>
    </source>
</evidence>
<accession>A0A922NCC1</accession>
<dbReference type="GO" id="GO:0000407">
    <property type="term" value="C:phagophore assembly site"/>
    <property type="evidence" value="ECO:0007669"/>
    <property type="project" value="TreeGrafter"/>
</dbReference>